<dbReference type="AlphaFoldDB" id="A0A0E9WDZ5"/>
<accession>A0A0E9WDZ5</accession>
<proteinExistence type="predicted"/>
<dbReference type="EMBL" id="GBXM01020051">
    <property type="protein sequence ID" value="JAH88526.1"/>
    <property type="molecule type" value="Transcribed_RNA"/>
</dbReference>
<evidence type="ECO:0000313" key="1">
    <source>
        <dbReference type="EMBL" id="JAH88526.1"/>
    </source>
</evidence>
<protein>
    <submittedName>
        <fullName evidence="1">Uncharacterized protein</fullName>
    </submittedName>
</protein>
<organism evidence="1">
    <name type="scientific">Anguilla anguilla</name>
    <name type="common">European freshwater eel</name>
    <name type="synonym">Muraena anguilla</name>
    <dbReference type="NCBI Taxonomy" id="7936"/>
    <lineage>
        <taxon>Eukaryota</taxon>
        <taxon>Metazoa</taxon>
        <taxon>Chordata</taxon>
        <taxon>Craniata</taxon>
        <taxon>Vertebrata</taxon>
        <taxon>Euteleostomi</taxon>
        <taxon>Actinopterygii</taxon>
        <taxon>Neopterygii</taxon>
        <taxon>Teleostei</taxon>
        <taxon>Anguilliformes</taxon>
        <taxon>Anguillidae</taxon>
        <taxon>Anguilla</taxon>
    </lineage>
</organism>
<sequence length="84" mass="9682">MRWGNGPGVSSACKKARVRKYSVRKSGSNLSKRLIDTYRKHLVKVIALKDVLPVTELTLSHRVIKCLMATFCFVCYKTVHFYLY</sequence>
<name>A0A0E9WDZ5_ANGAN</name>
<reference evidence="1" key="2">
    <citation type="journal article" date="2015" name="Fish Shellfish Immunol.">
        <title>Early steps in the European eel (Anguilla anguilla)-Vibrio vulnificus interaction in the gills: Role of the RtxA13 toxin.</title>
        <authorList>
            <person name="Callol A."/>
            <person name="Pajuelo D."/>
            <person name="Ebbesson L."/>
            <person name="Teles M."/>
            <person name="MacKenzie S."/>
            <person name="Amaro C."/>
        </authorList>
    </citation>
    <scope>NUCLEOTIDE SEQUENCE</scope>
</reference>
<reference evidence="1" key="1">
    <citation type="submission" date="2014-11" db="EMBL/GenBank/DDBJ databases">
        <authorList>
            <person name="Amaro Gonzalez C."/>
        </authorList>
    </citation>
    <scope>NUCLEOTIDE SEQUENCE</scope>
</reference>